<keyword evidence="1" id="KW-0812">Transmembrane</keyword>
<reference evidence="2" key="1">
    <citation type="submission" date="2021-01" db="EMBL/GenBank/DDBJ databases">
        <authorList>
            <person name="Corre E."/>
            <person name="Pelletier E."/>
            <person name="Niang G."/>
            <person name="Scheremetjew M."/>
            <person name="Finn R."/>
            <person name="Kale V."/>
            <person name="Holt S."/>
            <person name="Cochrane G."/>
            <person name="Meng A."/>
            <person name="Brown T."/>
            <person name="Cohen L."/>
        </authorList>
    </citation>
    <scope>NUCLEOTIDE SEQUENCE</scope>
    <source>
        <strain evidence="2">CCMP3105</strain>
    </source>
</reference>
<evidence type="ECO:0000256" key="1">
    <source>
        <dbReference type="SAM" id="Phobius"/>
    </source>
</evidence>
<proteinExistence type="predicted"/>
<sequence>MGFMIFFMCFSMHFESLLTALKKTDMLFKASLAGSWLGQVPAVVALMQFCGAHLQNVYLGVGIGYLLLFVLYMVPVLKADLDEAAEKAYRENAKKEALTESN</sequence>
<dbReference type="AlphaFoldDB" id="A0A7S4T2G4"/>
<keyword evidence="1" id="KW-1133">Transmembrane helix</keyword>
<keyword evidence="1" id="KW-0472">Membrane</keyword>
<evidence type="ECO:0000313" key="2">
    <source>
        <dbReference type="EMBL" id="CAE4661519.1"/>
    </source>
</evidence>
<accession>A0A7S4T2G4</accession>
<evidence type="ECO:0008006" key="3">
    <source>
        <dbReference type="Google" id="ProtNLM"/>
    </source>
</evidence>
<protein>
    <recommendedName>
        <fullName evidence="3">Major facilitator superfamily (MFS) profile domain-containing protein</fullName>
    </recommendedName>
</protein>
<feature type="transmembrane region" description="Helical" evidence="1">
    <location>
        <begin position="58"/>
        <end position="77"/>
    </location>
</feature>
<name>A0A7S4T2G4_9DINO</name>
<organism evidence="2">
    <name type="scientific">Alexandrium monilatum</name>
    <dbReference type="NCBI Taxonomy" id="311494"/>
    <lineage>
        <taxon>Eukaryota</taxon>
        <taxon>Sar</taxon>
        <taxon>Alveolata</taxon>
        <taxon>Dinophyceae</taxon>
        <taxon>Gonyaulacales</taxon>
        <taxon>Pyrocystaceae</taxon>
        <taxon>Alexandrium</taxon>
    </lineage>
</organism>
<gene>
    <name evidence="2" type="ORF">AMON00008_LOCUS60149</name>
</gene>
<dbReference type="EMBL" id="HBNR01083990">
    <property type="protein sequence ID" value="CAE4661519.1"/>
    <property type="molecule type" value="Transcribed_RNA"/>
</dbReference>